<dbReference type="PANTHER" id="PTHR18968">
    <property type="entry name" value="THIAMINE PYROPHOSPHATE ENZYMES"/>
    <property type="match status" value="1"/>
</dbReference>
<protein>
    <submittedName>
        <fullName evidence="10">Thiamine pyrophosphate-binding protein</fullName>
    </submittedName>
</protein>
<dbReference type="InterPro" id="IPR012000">
    <property type="entry name" value="Thiamin_PyroP_enz_cen_dom"/>
</dbReference>
<dbReference type="InterPro" id="IPR029061">
    <property type="entry name" value="THDP-binding"/>
</dbReference>
<keyword evidence="11" id="KW-1185">Reference proteome</keyword>
<evidence type="ECO:0000256" key="3">
    <source>
        <dbReference type="ARBA" id="ARBA00007812"/>
    </source>
</evidence>
<dbReference type="InterPro" id="IPR000399">
    <property type="entry name" value="TPP-bd_CS"/>
</dbReference>
<dbReference type="CDD" id="cd07035">
    <property type="entry name" value="TPP_PYR_POX_like"/>
    <property type="match status" value="1"/>
</dbReference>
<evidence type="ECO:0000259" key="7">
    <source>
        <dbReference type="Pfam" id="PF00205"/>
    </source>
</evidence>
<evidence type="ECO:0000256" key="6">
    <source>
        <dbReference type="RuleBase" id="RU362132"/>
    </source>
</evidence>
<evidence type="ECO:0000259" key="8">
    <source>
        <dbReference type="Pfam" id="PF02775"/>
    </source>
</evidence>
<feature type="domain" description="Thiamine pyrophosphate enzyme N-terminal TPP-binding" evidence="9">
    <location>
        <begin position="12"/>
        <end position="116"/>
    </location>
</feature>
<evidence type="ECO:0000256" key="4">
    <source>
        <dbReference type="ARBA" id="ARBA00022723"/>
    </source>
</evidence>
<dbReference type="EMBL" id="JANJOU010000011">
    <property type="protein sequence ID" value="MCR0983345.1"/>
    <property type="molecule type" value="Genomic_DNA"/>
</dbReference>
<comment type="caution">
    <text evidence="10">The sequence shown here is derived from an EMBL/GenBank/DDBJ whole genome shotgun (WGS) entry which is preliminary data.</text>
</comment>
<dbReference type="RefSeq" id="WP_257717010.1">
    <property type="nucleotide sequence ID" value="NZ_JANJOU010000011.1"/>
</dbReference>
<dbReference type="Proteomes" id="UP001524642">
    <property type="component" value="Unassembled WGS sequence"/>
</dbReference>
<evidence type="ECO:0000256" key="2">
    <source>
        <dbReference type="ARBA" id="ARBA00001964"/>
    </source>
</evidence>
<comment type="cofactor">
    <cofactor evidence="2">
        <name>thiamine diphosphate</name>
        <dbReference type="ChEBI" id="CHEBI:58937"/>
    </cofactor>
</comment>
<dbReference type="Gene3D" id="3.40.50.970">
    <property type="match status" value="2"/>
</dbReference>
<evidence type="ECO:0000256" key="5">
    <source>
        <dbReference type="ARBA" id="ARBA00023052"/>
    </source>
</evidence>
<organism evidence="10 11">
    <name type="scientific">Roseomonas populi</name>
    <dbReference type="NCBI Taxonomy" id="3121582"/>
    <lineage>
        <taxon>Bacteria</taxon>
        <taxon>Pseudomonadati</taxon>
        <taxon>Pseudomonadota</taxon>
        <taxon>Alphaproteobacteria</taxon>
        <taxon>Acetobacterales</taxon>
        <taxon>Roseomonadaceae</taxon>
        <taxon>Roseomonas</taxon>
    </lineage>
</organism>
<accession>A0ABT1X5F5</accession>
<reference evidence="10 11" key="1">
    <citation type="submission" date="2022-06" db="EMBL/GenBank/DDBJ databases">
        <title>Roseomonas CN29.</title>
        <authorList>
            <person name="Cheng Y."/>
            <person name="He X."/>
        </authorList>
    </citation>
    <scope>NUCLEOTIDE SEQUENCE [LARGE SCALE GENOMIC DNA]</scope>
    <source>
        <strain evidence="10 11">CN29</strain>
    </source>
</reference>
<dbReference type="Pfam" id="PF02776">
    <property type="entry name" value="TPP_enzyme_N"/>
    <property type="match status" value="1"/>
</dbReference>
<feature type="domain" description="Thiamine pyrophosphate enzyme TPP-binding" evidence="8">
    <location>
        <begin position="404"/>
        <end position="550"/>
    </location>
</feature>
<name>A0ABT1X5F5_9PROT</name>
<dbReference type="InterPro" id="IPR011766">
    <property type="entry name" value="TPP_enzyme_TPP-bd"/>
</dbReference>
<dbReference type="InterPro" id="IPR029035">
    <property type="entry name" value="DHS-like_NAD/FAD-binding_dom"/>
</dbReference>
<evidence type="ECO:0000313" key="11">
    <source>
        <dbReference type="Proteomes" id="UP001524642"/>
    </source>
</evidence>
<dbReference type="Pfam" id="PF00205">
    <property type="entry name" value="TPP_enzyme_M"/>
    <property type="match status" value="1"/>
</dbReference>
<comment type="similarity">
    <text evidence="3 6">Belongs to the TPP enzyme family.</text>
</comment>
<feature type="domain" description="Thiamine pyrophosphate enzyme central" evidence="7">
    <location>
        <begin position="206"/>
        <end position="342"/>
    </location>
</feature>
<dbReference type="PROSITE" id="PS00187">
    <property type="entry name" value="TPP_ENZYMES"/>
    <property type="match status" value="1"/>
</dbReference>
<keyword evidence="5 6" id="KW-0786">Thiamine pyrophosphate</keyword>
<dbReference type="InterPro" id="IPR012001">
    <property type="entry name" value="Thiamin_PyroP_enz_TPP-bd_dom"/>
</dbReference>
<comment type="cofactor">
    <cofactor evidence="1">
        <name>Mg(2+)</name>
        <dbReference type="ChEBI" id="CHEBI:18420"/>
    </cofactor>
</comment>
<dbReference type="Pfam" id="PF02775">
    <property type="entry name" value="TPP_enzyme_C"/>
    <property type="match status" value="1"/>
</dbReference>
<dbReference type="InterPro" id="IPR045229">
    <property type="entry name" value="TPP_enz"/>
</dbReference>
<evidence type="ECO:0000256" key="1">
    <source>
        <dbReference type="ARBA" id="ARBA00001946"/>
    </source>
</evidence>
<dbReference type="Gene3D" id="3.40.50.1220">
    <property type="entry name" value="TPP-binding domain"/>
    <property type="match status" value="1"/>
</dbReference>
<proteinExistence type="inferred from homology"/>
<keyword evidence="4" id="KW-0479">Metal-binding</keyword>
<evidence type="ECO:0000313" key="10">
    <source>
        <dbReference type="EMBL" id="MCR0983345.1"/>
    </source>
</evidence>
<sequence>MTDGPGTAPPLTGATALLRVLRSEGLRHVFGVAGGKLAPLLHGIAGEAGLRYLGLRHEAAGPMMAAAIAAAGGGVAVALAEMGPGALNLLAGTGGAAANHLPLLLVTTNQHRAAAYPHAGLFMDLDTTALFRPLVKWSAVVSDARRMPELVRRALREALSGAPGPVHLDIPHDVLTQPCAIDPRWLDSPAESWRAAEGPRPAASSVAQAAALLASARRPLIVAGGGAVASGAEAALDALAERLGAAVVPTQMAVGTVPTDSPRFIGQGGIIGGEAVLEAFARADLVLAVGCRFSSWLWDERGPLARPPQRIIAVNIDPSALGGLVPHDVAMPADARLALEDLLAALEGRSIATEPGWLEGLRATRLRYEARLLPADDGNPVMHPAALAHAIGAALPADALATYDGGHTSFWSNDLTPALAPRTRLHEPGMCQLGFGLPAALALQLLHPGRMVVNLTGDGAFGFTLQELDTARREGLPVISIVHNNAAWGVIAFGQSRGGKAPFGTGLEGTDYAAIARGFGCHGEVLTRAEEVSPALARARASGLPAVLDCRTRFVPHPCMPAFGRMNRYGFEAFAPPGAEPG</sequence>
<evidence type="ECO:0000259" key="9">
    <source>
        <dbReference type="Pfam" id="PF02776"/>
    </source>
</evidence>
<gene>
    <name evidence="10" type="ORF">NRP21_14915</name>
</gene>
<dbReference type="SUPFAM" id="SSF52467">
    <property type="entry name" value="DHS-like NAD/FAD-binding domain"/>
    <property type="match status" value="1"/>
</dbReference>
<dbReference type="SUPFAM" id="SSF52518">
    <property type="entry name" value="Thiamin diphosphate-binding fold (THDP-binding)"/>
    <property type="match status" value="2"/>
</dbReference>
<dbReference type="PANTHER" id="PTHR18968:SF166">
    <property type="entry name" value="2-HYDROXYACYL-COA LYASE 2"/>
    <property type="match status" value="1"/>
</dbReference>